<feature type="chain" id="PRO_5011507074" evidence="1">
    <location>
        <begin position="23"/>
        <end position="145"/>
    </location>
</feature>
<keyword evidence="3" id="KW-1185">Reference proteome</keyword>
<reference evidence="2 3" key="1">
    <citation type="submission" date="2016-10" db="EMBL/GenBank/DDBJ databases">
        <authorList>
            <person name="de Groot N.N."/>
        </authorList>
    </citation>
    <scope>NUCLEOTIDE SEQUENCE [LARGE SCALE GENOMIC DNA]</scope>
    <source>
        <strain evidence="2 3">DSM 16077</strain>
    </source>
</reference>
<name>A0A1G9TTJ1_9PROT</name>
<sequence>MKTRRITIALAMSMTVLAPASALGQSVSTTAQWERPYGVAGGQETQAWSGASASAGAAAGAGAASRSTAGNRVIIDGVIQTGVGVSSRGGLFGGGVGSGATAIGNQLNVNVSGQYNTVIINSNQINNGDINANAQSDGNVSSDND</sequence>
<dbReference type="NCBIfam" id="NF037934">
    <property type="entry name" value="holdfast_HfaA"/>
    <property type="match status" value="1"/>
</dbReference>
<dbReference type="Proteomes" id="UP000199759">
    <property type="component" value="Unassembled WGS sequence"/>
</dbReference>
<dbReference type="InterPro" id="IPR049851">
    <property type="entry name" value="Holdfast_HfaA"/>
</dbReference>
<gene>
    <name evidence="2" type="ORF">SAMN04488568_1135</name>
</gene>
<evidence type="ECO:0000256" key="1">
    <source>
        <dbReference type="SAM" id="SignalP"/>
    </source>
</evidence>
<dbReference type="STRING" id="144026.SAMN04488568_1135"/>
<dbReference type="AlphaFoldDB" id="A0A1G9TTJ1"/>
<feature type="signal peptide" evidence="1">
    <location>
        <begin position="1"/>
        <end position="22"/>
    </location>
</feature>
<keyword evidence="1" id="KW-0732">Signal</keyword>
<evidence type="ECO:0000313" key="2">
    <source>
        <dbReference type="EMBL" id="SDM51039.1"/>
    </source>
</evidence>
<accession>A0A1G9TTJ1</accession>
<dbReference type="EMBL" id="FNHG01000013">
    <property type="protein sequence ID" value="SDM51039.1"/>
    <property type="molecule type" value="Genomic_DNA"/>
</dbReference>
<protein>
    <submittedName>
        <fullName evidence="2">Holdfast attachment protein HfaA</fullName>
    </submittedName>
</protein>
<organism evidence="2 3">
    <name type="scientific">Maricaulis salignorans</name>
    <dbReference type="NCBI Taxonomy" id="144026"/>
    <lineage>
        <taxon>Bacteria</taxon>
        <taxon>Pseudomonadati</taxon>
        <taxon>Pseudomonadota</taxon>
        <taxon>Alphaproteobacteria</taxon>
        <taxon>Maricaulales</taxon>
        <taxon>Maricaulaceae</taxon>
        <taxon>Maricaulis</taxon>
    </lineage>
</organism>
<proteinExistence type="predicted"/>
<evidence type="ECO:0000313" key="3">
    <source>
        <dbReference type="Proteomes" id="UP000199759"/>
    </source>
</evidence>